<sequence length="89" mass="9949">MSFKECMALITGTSAQPDDHPLFTRSDYARAVSTLRKTQNRESVESLYSTSWESFLGESGNPFQNAIFGDLAKTQRYGDDDDDGDDNDL</sequence>
<keyword evidence="2" id="KW-1185">Reference proteome</keyword>
<dbReference type="Proteomes" id="UP001056384">
    <property type="component" value="Chromosome 11"/>
</dbReference>
<dbReference type="AlphaFoldDB" id="A0A9Q9EP31"/>
<dbReference type="EMBL" id="CP099428">
    <property type="protein sequence ID" value="USW58411.1"/>
    <property type="molecule type" value="Genomic_DNA"/>
</dbReference>
<evidence type="ECO:0000313" key="2">
    <source>
        <dbReference type="Proteomes" id="UP001056384"/>
    </source>
</evidence>
<reference evidence="1" key="1">
    <citation type="submission" date="2022-06" db="EMBL/GenBank/DDBJ databases">
        <title>Complete genome sequences of two strains of the flax pathogen Septoria linicola.</title>
        <authorList>
            <person name="Lapalu N."/>
            <person name="Simon A."/>
            <person name="Demenou B."/>
            <person name="Paumier D."/>
            <person name="Guillot M.-P."/>
            <person name="Gout L."/>
            <person name="Valade R."/>
        </authorList>
    </citation>
    <scope>NUCLEOTIDE SEQUENCE</scope>
    <source>
        <strain evidence="1">SE15195</strain>
    </source>
</reference>
<name>A0A9Q9EP31_9PEZI</name>
<accession>A0A9Q9EP31</accession>
<organism evidence="1 2">
    <name type="scientific">Septoria linicola</name>
    <dbReference type="NCBI Taxonomy" id="215465"/>
    <lineage>
        <taxon>Eukaryota</taxon>
        <taxon>Fungi</taxon>
        <taxon>Dikarya</taxon>
        <taxon>Ascomycota</taxon>
        <taxon>Pezizomycotina</taxon>
        <taxon>Dothideomycetes</taxon>
        <taxon>Dothideomycetidae</taxon>
        <taxon>Mycosphaerellales</taxon>
        <taxon>Mycosphaerellaceae</taxon>
        <taxon>Septoria</taxon>
    </lineage>
</organism>
<proteinExistence type="predicted"/>
<evidence type="ECO:0000313" key="1">
    <source>
        <dbReference type="EMBL" id="USW58411.1"/>
    </source>
</evidence>
<gene>
    <name evidence="1" type="ORF">Slin15195_G117300</name>
</gene>
<protein>
    <submittedName>
        <fullName evidence="1">Uncharacterized protein</fullName>
    </submittedName>
</protein>